<evidence type="ECO:0000256" key="13">
    <source>
        <dbReference type="ARBA" id="ARBA00023180"/>
    </source>
</evidence>
<dbReference type="PROSITE" id="PS00086">
    <property type="entry name" value="CYTOCHROME_P450"/>
    <property type="match status" value="1"/>
</dbReference>
<dbReference type="PRINTS" id="PR00385">
    <property type="entry name" value="P450"/>
</dbReference>
<keyword evidence="6" id="KW-0812">Transmembrane</keyword>
<keyword evidence="5 14" id="KW-0349">Heme</keyword>
<evidence type="ECO:0000313" key="17">
    <source>
        <dbReference type="Proteomes" id="UP000283269"/>
    </source>
</evidence>
<dbReference type="InterPro" id="IPR001128">
    <property type="entry name" value="Cyt_P450"/>
</dbReference>
<dbReference type="STRING" id="93625.A0A409XDU3"/>
<feature type="binding site" description="axial binding residue" evidence="14">
    <location>
        <position position="447"/>
    </location>
    <ligand>
        <name>heme</name>
        <dbReference type="ChEBI" id="CHEBI:30413"/>
    </ligand>
    <ligandPart>
        <name>Fe</name>
        <dbReference type="ChEBI" id="CHEBI:18248"/>
    </ligandPart>
</feature>
<comment type="caution">
    <text evidence="16">The sequence shown here is derived from an EMBL/GenBank/DDBJ whole genome shotgun (WGS) entry which is preliminary data.</text>
</comment>
<protein>
    <recommendedName>
        <fullName evidence="18">Cytochrome P450</fullName>
    </recommendedName>
</protein>
<evidence type="ECO:0008006" key="18">
    <source>
        <dbReference type="Google" id="ProtNLM"/>
    </source>
</evidence>
<dbReference type="GO" id="GO:0005506">
    <property type="term" value="F:iron ion binding"/>
    <property type="evidence" value="ECO:0007669"/>
    <property type="project" value="InterPro"/>
</dbReference>
<keyword evidence="13" id="KW-0325">Glycoprotein</keyword>
<evidence type="ECO:0000256" key="7">
    <source>
        <dbReference type="ARBA" id="ARBA00022723"/>
    </source>
</evidence>
<dbReference type="InParanoid" id="A0A409XDU3"/>
<evidence type="ECO:0000313" key="16">
    <source>
        <dbReference type="EMBL" id="PPQ88901.1"/>
    </source>
</evidence>
<dbReference type="PRINTS" id="PR00463">
    <property type="entry name" value="EP450I"/>
</dbReference>
<keyword evidence="11 15" id="KW-0503">Monooxygenase</keyword>
<dbReference type="SUPFAM" id="SSF48264">
    <property type="entry name" value="Cytochrome P450"/>
    <property type="match status" value="1"/>
</dbReference>
<evidence type="ECO:0000256" key="14">
    <source>
        <dbReference type="PIRSR" id="PIRSR602401-1"/>
    </source>
</evidence>
<keyword evidence="8" id="KW-1133">Transmembrane helix</keyword>
<keyword evidence="7 14" id="KW-0479">Metal-binding</keyword>
<accession>A0A409XDU3</accession>
<dbReference type="GO" id="GO:0004497">
    <property type="term" value="F:monooxygenase activity"/>
    <property type="evidence" value="ECO:0007669"/>
    <property type="project" value="UniProtKB-KW"/>
</dbReference>
<dbReference type="GO" id="GO:0016705">
    <property type="term" value="F:oxidoreductase activity, acting on paired donors, with incorporation or reduction of molecular oxygen"/>
    <property type="evidence" value="ECO:0007669"/>
    <property type="project" value="InterPro"/>
</dbReference>
<keyword evidence="9 15" id="KW-0560">Oxidoreductase</keyword>
<dbReference type="Pfam" id="PF00067">
    <property type="entry name" value="p450"/>
    <property type="match status" value="1"/>
</dbReference>
<comment type="subcellular location">
    <subcellularLocation>
        <location evidence="2">Membrane</location>
        <topology evidence="2">Single-pass membrane protein</topology>
    </subcellularLocation>
</comment>
<evidence type="ECO:0000256" key="11">
    <source>
        <dbReference type="ARBA" id="ARBA00023033"/>
    </source>
</evidence>
<dbReference type="GO" id="GO:0016020">
    <property type="term" value="C:membrane"/>
    <property type="evidence" value="ECO:0007669"/>
    <property type="project" value="UniProtKB-SubCell"/>
</dbReference>
<dbReference type="CDD" id="cd11065">
    <property type="entry name" value="CYP64-like"/>
    <property type="match status" value="1"/>
</dbReference>
<dbReference type="PANTHER" id="PTHR46300">
    <property type="entry name" value="P450, PUTATIVE (EUROFUNG)-RELATED-RELATED"/>
    <property type="match status" value="1"/>
</dbReference>
<evidence type="ECO:0000256" key="2">
    <source>
        <dbReference type="ARBA" id="ARBA00004167"/>
    </source>
</evidence>
<evidence type="ECO:0000256" key="8">
    <source>
        <dbReference type="ARBA" id="ARBA00022989"/>
    </source>
</evidence>
<keyword evidence="10 14" id="KW-0408">Iron</keyword>
<evidence type="ECO:0000256" key="10">
    <source>
        <dbReference type="ARBA" id="ARBA00023004"/>
    </source>
</evidence>
<evidence type="ECO:0000256" key="6">
    <source>
        <dbReference type="ARBA" id="ARBA00022692"/>
    </source>
</evidence>
<dbReference type="InterPro" id="IPR050364">
    <property type="entry name" value="Cytochrome_P450_fung"/>
</dbReference>
<evidence type="ECO:0000256" key="1">
    <source>
        <dbReference type="ARBA" id="ARBA00001971"/>
    </source>
</evidence>
<keyword evidence="12" id="KW-0472">Membrane</keyword>
<dbReference type="InterPro" id="IPR002401">
    <property type="entry name" value="Cyt_P450_E_grp-I"/>
</dbReference>
<evidence type="ECO:0000256" key="9">
    <source>
        <dbReference type="ARBA" id="ARBA00023002"/>
    </source>
</evidence>
<organism evidence="16 17">
    <name type="scientific">Psilocybe cyanescens</name>
    <dbReference type="NCBI Taxonomy" id="93625"/>
    <lineage>
        <taxon>Eukaryota</taxon>
        <taxon>Fungi</taxon>
        <taxon>Dikarya</taxon>
        <taxon>Basidiomycota</taxon>
        <taxon>Agaricomycotina</taxon>
        <taxon>Agaricomycetes</taxon>
        <taxon>Agaricomycetidae</taxon>
        <taxon>Agaricales</taxon>
        <taxon>Agaricineae</taxon>
        <taxon>Strophariaceae</taxon>
        <taxon>Psilocybe</taxon>
    </lineage>
</organism>
<evidence type="ECO:0000256" key="4">
    <source>
        <dbReference type="ARBA" id="ARBA00010617"/>
    </source>
</evidence>
<comment type="cofactor">
    <cofactor evidence="1 14">
        <name>heme</name>
        <dbReference type="ChEBI" id="CHEBI:30413"/>
    </cofactor>
</comment>
<dbReference type="AlphaFoldDB" id="A0A409XDU3"/>
<dbReference type="GO" id="GO:0020037">
    <property type="term" value="F:heme binding"/>
    <property type="evidence" value="ECO:0007669"/>
    <property type="project" value="InterPro"/>
</dbReference>
<name>A0A409XDU3_PSICY</name>
<dbReference type="PANTHER" id="PTHR46300:SF2">
    <property type="entry name" value="CYTOCHROME P450 MONOOXYGENASE ALNH-RELATED"/>
    <property type="match status" value="1"/>
</dbReference>
<reference evidence="16 17" key="1">
    <citation type="journal article" date="2018" name="Evol. Lett.">
        <title>Horizontal gene cluster transfer increased hallucinogenic mushroom diversity.</title>
        <authorList>
            <person name="Reynolds H.T."/>
            <person name="Vijayakumar V."/>
            <person name="Gluck-Thaler E."/>
            <person name="Korotkin H.B."/>
            <person name="Matheny P.B."/>
            <person name="Slot J.C."/>
        </authorList>
    </citation>
    <scope>NUCLEOTIDE SEQUENCE [LARGE SCALE GENOMIC DNA]</scope>
    <source>
        <strain evidence="16 17">2631</strain>
    </source>
</reference>
<keyword evidence="17" id="KW-1185">Reference proteome</keyword>
<evidence type="ECO:0000256" key="5">
    <source>
        <dbReference type="ARBA" id="ARBA00022617"/>
    </source>
</evidence>
<evidence type="ECO:0000256" key="12">
    <source>
        <dbReference type="ARBA" id="ARBA00023136"/>
    </source>
</evidence>
<dbReference type="OrthoDB" id="1470350at2759"/>
<dbReference type="EMBL" id="NHYD01001992">
    <property type="protein sequence ID" value="PPQ88901.1"/>
    <property type="molecule type" value="Genomic_DNA"/>
</dbReference>
<evidence type="ECO:0000256" key="3">
    <source>
        <dbReference type="ARBA" id="ARBA00005179"/>
    </source>
</evidence>
<dbReference type="InterPro" id="IPR036396">
    <property type="entry name" value="Cyt_P450_sf"/>
</dbReference>
<evidence type="ECO:0000256" key="15">
    <source>
        <dbReference type="RuleBase" id="RU000461"/>
    </source>
</evidence>
<dbReference type="Proteomes" id="UP000283269">
    <property type="component" value="Unassembled WGS sequence"/>
</dbReference>
<dbReference type="InterPro" id="IPR017972">
    <property type="entry name" value="Cyt_P450_CS"/>
</dbReference>
<gene>
    <name evidence="16" type="ORF">CVT25_009136</name>
</gene>
<dbReference type="Gene3D" id="1.10.630.10">
    <property type="entry name" value="Cytochrome P450"/>
    <property type="match status" value="1"/>
</dbReference>
<comment type="similarity">
    <text evidence="4 15">Belongs to the cytochrome P450 family.</text>
</comment>
<comment type="pathway">
    <text evidence="3">Secondary metabolite biosynthesis.</text>
</comment>
<sequence length="517" mass="59167">MLSLEFVLKILATIIFLALAYFMRPAVLRYVIVDKEGNRLPPGPPICYAFLRKYAERALDAWAKQYGELFSIWMGSQLFVVISDPHVARDLLVINGAIFSTRKKYFMKNQIILNGRAITASEYGNKWRQHRRLAGIALNPKAMEEYASIMDYESHILIKSLFDEGLRGKLPINPAHFAGRFALNNMLIMSFGIRTTSASEPLVSKALDLAMEFMDLTGPWSNCVDFFEILQYFPSEKRTRGRRLHDALIAVYGSMILDFKSRMLSGEEVPDCLVKTLLDNQKTEKLDWEDLCMLSAVFTLGGVHSTSGIIQWFLALIPSHREVLARAQKELDQVIGRSRWPTFEDEVNLPFIKAVIKEVQRVHAPFWFATPHCASEDFAYKGMYIPKGTVVLLNCYTLHHNEERYPDSFTFNPERYVDDNLSCSESAKLPNVMDRDHWTFGAGRRICPGLPAAERELWLAISRLLWSFDFQALPDEPISLEEYEGLSGRTPIPFRLRLVPRFDGVEDIIDTVEEVTL</sequence>
<proteinExistence type="inferred from homology"/>